<dbReference type="KEGG" id="fop:FNB79_08055"/>
<gene>
    <name evidence="2" type="ORF">FNB79_08055</name>
</gene>
<keyword evidence="1" id="KW-0732">Signal</keyword>
<dbReference type="OrthoDB" id="837585at2"/>
<accession>A0A516GR15</accession>
<protein>
    <recommendedName>
        <fullName evidence="4">DinB family protein</fullName>
    </recommendedName>
</protein>
<name>A0A516GR15_9FLAO</name>
<dbReference type="Gene3D" id="1.20.120.450">
    <property type="entry name" value="dinb family like domain"/>
    <property type="match status" value="1"/>
</dbReference>
<dbReference type="AlphaFoldDB" id="A0A516GR15"/>
<proteinExistence type="predicted"/>
<dbReference type="RefSeq" id="WP_143380828.1">
    <property type="nucleotide sequence ID" value="NZ_CP041637.1"/>
</dbReference>
<sequence length="194" mass="22208">MKIILYLFVITFNMSIMAQNTSTLPYYEIPEYPETYTPGTVISRMIDGLGFRFYWATETLTPNDLDFKLKPDGRPIRDIMLHLYSMSCIIRDAALKVPHIRETLKKPLSYTELRTLTLNNYKAASDIFKTAENLEGFNIIFKGEPEDRVVPFWNAINGPIEDSVWHCGQIATSRRASGNPINPKINHFTGTVKP</sequence>
<evidence type="ECO:0000256" key="1">
    <source>
        <dbReference type="SAM" id="SignalP"/>
    </source>
</evidence>
<evidence type="ECO:0000313" key="3">
    <source>
        <dbReference type="Proteomes" id="UP000319209"/>
    </source>
</evidence>
<organism evidence="2 3">
    <name type="scientific">Formosa sediminum</name>
    <dbReference type="NCBI Taxonomy" id="2594004"/>
    <lineage>
        <taxon>Bacteria</taxon>
        <taxon>Pseudomonadati</taxon>
        <taxon>Bacteroidota</taxon>
        <taxon>Flavobacteriia</taxon>
        <taxon>Flavobacteriales</taxon>
        <taxon>Flavobacteriaceae</taxon>
        <taxon>Formosa</taxon>
    </lineage>
</organism>
<dbReference type="Proteomes" id="UP000319209">
    <property type="component" value="Chromosome"/>
</dbReference>
<evidence type="ECO:0000313" key="2">
    <source>
        <dbReference type="EMBL" id="QDO93939.1"/>
    </source>
</evidence>
<keyword evidence="3" id="KW-1185">Reference proteome</keyword>
<feature type="chain" id="PRO_5021926796" description="DinB family protein" evidence="1">
    <location>
        <begin position="19"/>
        <end position="194"/>
    </location>
</feature>
<dbReference type="EMBL" id="CP041637">
    <property type="protein sequence ID" value="QDO93939.1"/>
    <property type="molecule type" value="Genomic_DNA"/>
</dbReference>
<feature type="signal peptide" evidence="1">
    <location>
        <begin position="1"/>
        <end position="18"/>
    </location>
</feature>
<dbReference type="SUPFAM" id="SSF109854">
    <property type="entry name" value="DinB/YfiT-like putative metalloenzymes"/>
    <property type="match status" value="1"/>
</dbReference>
<reference evidence="2 3" key="1">
    <citation type="submission" date="2019-07" db="EMBL/GenBank/DDBJ databases">
        <title>Genome sequencing for Formosa sp. PS13.</title>
        <authorList>
            <person name="Park S.-J."/>
        </authorList>
    </citation>
    <scope>NUCLEOTIDE SEQUENCE [LARGE SCALE GENOMIC DNA]</scope>
    <source>
        <strain evidence="2 3">PS13</strain>
    </source>
</reference>
<dbReference type="InterPro" id="IPR034660">
    <property type="entry name" value="DinB/YfiT-like"/>
</dbReference>
<evidence type="ECO:0008006" key="4">
    <source>
        <dbReference type="Google" id="ProtNLM"/>
    </source>
</evidence>